<dbReference type="PRINTS" id="PR01036">
    <property type="entry name" value="TCRTETB"/>
</dbReference>
<dbReference type="PROSITE" id="PS50850">
    <property type="entry name" value="MFS"/>
    <property type="match status" value="1"/>
</dbReference>
<feature type="transmembrane region" description="Helical" evidence="7">
    <location>
        <begin position="328"/>
        <end position="346"/>
    </location>
</feature>
<feature type="transmembrane region" description="Helical" evidence="7">
    <location>
        <begin position="119"/>
        <end position="140"/>
    </location>
</feature>
<evidence type="ECO:0000256" key="2">
    <source>
        <dbReference type="ARBA" id="ARBA00022448"/>
    </source>
</evidence>
<feature type="transmembrane region" description="Helical" evidence="7">
    <location>
        <begin position="428"/>
        <end position="446"/>
    </location>
</feature>
<name>A0A0A0JK97_9MICO</name>
<keyword evidence="10" id="KW-1185">Reference proteome</keyword>
<reference evidence="9 10" key="1">
    <citation type="submission" date="2013-08" db="EMBL/GenBank/DDBJ databases">
        <title>The genome sequence of Knoellia subterranea.</title>
        <authorList>
            <person name="Zhu W."/>
            <person name="Wang G."/>
        </authorList>
    </citation>
    <scope>NUCLEOTIDE SEQUENCE [LARGE SCALE GENOMIC DNA]</scope>
    <source>
        <strain evidence="9 10">KCTC 19937</strain>
    </source>
</reference>
<evidence type="ECO:0000313" key="9">
    <source>
        <dbReference type="EMBL" id="KGN37199.1"/>
    </source>
</evidence>
<feature type="transmembrane region" description="Helical" evidence="7">
    <location>
        <begin position="62"/>
        <end position="82"/>
    </location>
</feature>
<evidence type="ECO:0000259" key="8">
    <source>
        <dbReference type="PROSITE" id="PS50850"/>
    </source>
</evidence>
<dbReference type="InterPro" id="IPR020846">
    <property type="entry name" value="MFS_dom"/>
</dbReference>
<dbReference type="EMBL" id="AVPK01000006">
    <property type="protein sequence ID" value="KGN37199.1"/>
    <property type="molecule type" value="Genomic_DNA"/>
</dbReference>
<organism evidence="9 10">
    <name type="scientific">Knoellia subterranea KCTC 19937</name>
    <dbReference type="NCBI Taxonomy" id="1385521"/>
    <lineage>
        <taxon>Bacteria</taxon>
        <taxon>Bacillati</taxon>
        <taxon>Actinomycetota</taxon>
        <taxon>Actinomycetes</taxon>
        <taxon>Micrococcales</taxon>
        <taxon>Intrasporangiaceae</taxon>
        <taxon>Knoellia</taxon>
    </lineage>
</organism>
<feature type="transmembrane region" description="Helical" evidence="7">
    <location>
        <begin position="94"/>
        <end position="113"/>
    </location>
</feature>
<sequence>MTTTTAPEVQAPTSAHRTPICGRARTLALVSLLLASMMELIDVTIVNVALPTIEASLNASASMLQWVVAAYPLAFGIALITGARLGDRFGRKRLFLLGLVGFTIASAACGWAPNVELLVAFRALQGIAAAAMVPQVLTSIQVMYAPHERGTAMGIFSGLAGLASVMGPILGAVLTEASSWRAVFLVNIPVGVIALVAAIRFIPESRSEHPVRINARSVFALAAGLLAILYPLTMGHELGWPTWSFALMGAGIVGLIAFLRSQRSDESRGGDPLVTTSLYAGRSGRGFRGATIVGSVLFIVCAGYFLSTTLFLQVALGWSVLKAGLVNIPFAITATIGAGSGAAVLMPRIGRQVLLIGAVIMAAGVGFLAIVAGDATTTASFWAFVPVFGVVGLGFGFMVSSIAPLGLAKVDGRHAGSASGLFNTTTQLANAVGAAALGTLFFEVAARQEGQLPLELLRPAYVIVLLVAIALLGVVAMATRLIPADAHRFADHG</sequence>
<keyword evidence="3" id="KW-1003">Cell membrane</keyword>
<dbReference type="RefSeq" id="WP_084764429.1">
    <property type="nucleotide sequence ID" value="NZ_AVPK01000006.1"/>
</dbReference>
<feature type="transmembrane region" description="Helical" evidence="7">
    <location>
        <begin position="180"/>
        <end position="201"/>
    </location>
</feature>
<dbReference type="NCBIfam" id="TIGR00711">
    <property type="entry name" value="efflux_EmrB"/>
    <property type="match status" value="1"/>
</dbReference>
<feature type="transmembrane region" description="Helical" evidence="7">
    <location>
        <begin position="353"/>
        <end position="373"/>
    </location>
</feature>
<dbReference type="GO" id="GO:0022857">
    <property type="term" value="F:transmembrane transporter activity"/>
    <property type="evidence" value="ECO:0007669"/>
    <property type="project" value="InterPro"/>
</dbReference>
<feature type="transmembrane region" description="Helical" evidence="7">
    <location>
        <begin position="27"/>
        <end position="50"/>
    </location>
</feature>
<dbReference type="Gene3D" id="1.20.1250.20">
    <property type="entry name" value="MFS general substrate transporter like domains"/>
    <property type="match status" value="1"/>
</dbReference>
<dbReference type="PANTHER" id="PTHR42718:SF39">
    <property type="entry name" value="ACTINORHODIN TRANSPORTER-RELATED"/>
    <property type="match status" value="1"/>
</dbReference>
<feature type="transmembrane region" description="Helical" evidence="7">
    <location>
        <begin position="379"/>
        <end position="407"/>
    </location>
</feature>
<proteinExistence type="predicted"/>
<keyword evidence="5 7" id="KW-1133">Transmembrane helix</keyword>
<evidence type="ECO:0000256" key="5">
    <source>
        <dbReference type="ARBA" id="ARBA00022989"/>
    </source>
</evidence>
<dbReference type="OrthoDB" id="7375466at2"/>
<evidence type="ECO:0000313" key="10">
    <source>
        <dbReference type="Proteomes" id="UP000030011"/>
    </source>
</evidence>
<dbReference type="InterPro" id="IPR011701">
    <property type="entry name" value="MFS"/>
</dbReference>
<dbReference type="STRING" id="1385521.N803_15230"/>
<evidence type="ECO:0000256" key="1">
    <source>
        <dbReference type="ARBA" id="ARBA00004651"/>
    </source>
</evidence>
<dbReference type="SUPFAM" id="SSF103473">
    <property type="entry name" value="MFS general substrate transporter"/>
    <property type="match status" value="1"/>
</dbReference>
<accession>A0A0A0JK97</accession>
<keyword evidence="6 7" id="KW-0472">Membrane</keyword>
<dbReference type="Proteomes" id="UP000030011">
    <property type="component" value="Unassembled WGS sequence"/>
</dbReference>
<feature type="domain" description="Major facilitator superfamily (MFS) profile" evidence="8">
    <location>
        <begin position="28"/>
        <end position="485"/>
    </location>
</feature>
<dbReference type="GO" id="GO:0005886">
    <property type="term" value="C:plasma membrane"/>
    <property type="evidence" value="ECO:0007669"/>
    <property type="project" value="UniProtKB-SubCell"/>
</dbReference>
<dbReference type="Pfam" id="PF07690">
    <property type="entry name" value="MFS_1"/>
    <property type="match status" value="1"/>
</dbReference>
<feature type="transmembrane region" description="Helical" evidence="7">
    <location>
        <begin position="152"/>
        <end position="174"/>
    </location>
</feature>
<keyword evidence="2" id="KW-0813">Transport</keyword>
<feature type="transmembrane region" description="Helical" evidence="7">
    <location>
        <begin position="213"/>
        <end position="232"/>
    </location>
</feature>
<dbReference type="PANTHER" id="PTHR42718">
    <property type="entry name" value="MAJOR FACILITATOR SUPERFAMILY MULTIDRUG TRANSPORTER MFSC"/>
    <property type="match status" value="1"/>
</dbReference>
<dbReference type="CDD" id="cd17321">
    <property type="entry name" value="MFS_MMR_MDR_like"/>
    <property type="match status" value="1"/>
</dbReference>
<gene>
    <name evidence="9" type="ORF">N803_15230</name>
</gene>
<keyword evidence="4 7" id="KW-0812">Transmembrane</keyword>
<feature type="transmembrane region" description="Helical" evidence="7">
    <location>
        <begin position="292"/>
        <end position="316"/>
    </location>
</feature>
<protein>
    <submittedName>
        <fullName evidence="9">MFS transporter</fullName>
    </submittedName>
</protein>
<dbReference type="eggNOG" id="COG0477">
    <property type="taxonomic scope" value="Bacteria"/>
</dbReference>
<comment type="subcellular location">
    <subcellularLocation>
        <location evidence="1">Cell membrane</location>
        <topology evidence="1">Multi-pass membrane protein</topology>
    </subcellularLocation>
</comment>
<dbReference type="InterPro" id="IPR036259">
    <property type="entry name" value="MFS_trans_sf"/>
</dbReference>
<feature type="transmembrane region" description="Helical" evidence="7">
    <location>
        <begin position="238"/>
        <end position="259"/>
    </location>
</feature>
<evidence type="ECO:0000256" key="6">
    <source>
        <dbReference type="ARBA" id="ARBA00023136"/>
    </source>
</evidence>
<dbReference type="AlphaFoldDB" id="A0A0A0JK97"/>
<evidence type="ECO:0000256" key="3">
    <source>
        <dbReference type="ARBA" id="ARBA00022475"/>
    </source>
</evidence>
<evidence type="ECO:0000256" key="4">
    <source>
        <dbReference type="ARBA" id="ARBA00022692"/>
    </source>
</evidence>
<feature type="transmembrane region" description="Helical" evidence="7">
    <location>
        <begin position="458"/>
        <end position="478"/>
    </location>
</feature>
<comment type="caution">
    <text evidence="9">The sequence shown here is derived from an EMBL/GenBank/DDBJ whole genome shotgun (WGS) entry which is preliminary data.</text>
</comment>
<evidence type="ECO:0000256" key="7">
    <source>
        <dbReference type="SAM" id="Phobius"/>
    </source>
</evidence>
<dbReference type="Gene3D" id="1.20.1720.10">
    <property type="entry name" value="Multidrug resistance protein D"/>
    <property type="match status" value="1"/>
</dbReference>
<dbReference type="InterPro" id="IPR004638">
    <property type="entry name" value="EmrB-like"/>
</dbReference>